<accession>A0A644SWF1</accession>
<dbReference type="AlphaFoldDB" id="A0A644SWF1"/>
<reference evidence="2" key="1">
    <citation type="submission" date="2019-08" db="EMBL/GenBank/DDBJ databases">
        <authorList>
            <person name="Kucharzyk K."/>
            <person name="Murdoch R.W."/>
            <person name="Higgins S."/>
            <person name="Loffler F."/>
        </authorList>
    </citation>
    <scope>NUCLEOTIDE SEQUENCE</scope>
</reference>
<name>A0A644SWF1_9ZZZZ</name>
<comment type="caution">
    <text evidence="2">The sequence shown here is derived from an EMBL/GenBank/DDBJ whole genome shotgun (WGS) entry which is preliminary data.</text>
</comment>
<sequence>MVGEFGVGVGADAAGPGKDRFDVRKASKKTGPARA</sequence>
<feature type="region of interest" description="Disordered" evidence="1">
    <location>
        <begin position="1"/>
        <end position="35"/>
    </location>
</feature>
<dbReference type="EMBL" id="VSSQ01000008">
    <property type="protein sequence ID" value="MPL58976.1"/>
    <property type="molecule type" value="Genomic_DNA"/>
</dbReference>
<protein>
    <submittedName>
        <fullName evidence="2">Uncharacterized protein</fullName>
    </submittedName>
</protein>
<evidence type="ECO:0000313" key="2">
    <source>
        <dbReference type="EMBL" id="MPL58976.1"/>
    </source>
</evidence>
<evidence type="ECO:0000256" key="1">
    <source>
        <dbReference type="SAM" id="MobiDB-lite"/>
    </source>
</evidence>
<proteinExistence type="predicted"/>
<gene>
    <name evidence="2" type="ORF">SDC9_04523</name>
</gene>
<organism evidence="2">
    <name type="scientific">bioreactor metagenome</name>
    <dbReference type="NCBI Taxonomy" id="1076179"/>
    <lineage>
        <taxon>unclassified sequences</taxon>
        <taxon>metagenomes</taxon>
        <taxon>ecological metagenomes</taxon>
    </lineage>
</organism>